<dbReference type="SUPFAM" id="SSF56112">
    <property type="entry name" value="Protein kinase-like (PK-like)"/>
    <property type="match status" value="1"/>
</dbReference>
<comment type="caution">
    <text evidence="5">The sequence shown here is derived from an EMBL/GenBank/DDBJ whole genome shotgun (WGS) entry which is preliminary data.</text>
</comment>
<dbReference type="PANTHER" id="PTHR46652:SF3">
    <property type="entry name" value="LEUCINE-RICH REPEAT-CONTAINING PROTEIN 9"/>
    <property type="match status" value="1"/>
</dbReference>
<dbReference type="AlphaFoldDB" id="A0A9D2SIU5"/>
<feature type="domain" description="Protein kinase" evidence="4">
    <location>
        <begin position="1"/>
        <end position="268"/>
    </location>
</feature>
<dbReference type="Proteomes" id="UP000823910">
    <property type="component" value="Unassembled WGS sequence"/>
</dbReference>
<evidence type="ECO:0000259" key="4">
    <source>
        <dbReference type="PROSITE" id="PS50011"/>
    </source>
</evidence>
<dbReference type="InterPro" id="IPR011009">
    <property type="entry name" value="Kinase-like_dom_sf"/>
</dbReference>
<dbReference type="InterPro" id="IPR050836">
    <property type="entry name" value="SDS22/Internalin_LRR"/>
</dbReference>
<dbReference type="Pfam" id="PF00069">
    <property type="entry name" value="Pkinase"/>
    <property type="match status" value="1"/>
</dbReference>
<keyword evidence="1" id="KW-0433">Leucine-rich repeat</keyword>
<dbReference type="EMBL" id="DWWT01000066">
    <property type="protein sequence ID" value="HJC06967.1"/>
    <property type="molecule type" value="Genomic_DNA"/>
</dbReference>
<dbReference type="Gene3D" id="3.30.200.20">
    <property type="entry name" value="Phosphorylase Kinase, domain 1"/>
    <property type="match status" value="1"/>
</dbReference>
<keyword evidence="5" id="KW-0418">Kinase</keyword>
<reference evidence="5" key="2">
    <citation type="submission" date="2021-04" db="EMBL/GenBank/DDBJ databases">
        <authorList>
            <person name="Gilroy R."/>
        </authorList>
    </citation>
    <scope>NUCLEOTIDE SEQUENCE</scope>
    <source>
        <strain evidence="5">CHK180-15479</strain>
    </source>
</reference>
<keyword evidence="2" id="KW-0677">Repeat</keyword>
<protein>
    <submittedName>
        <fullName evidence="5">Serine/threonine protein kinase</fullName>
    </submittedName>
</protein>
<accession>A0A9D2SIU5</accession>
<dbReference type="GO" id="GO:0004674">
    <property type="term" value="F:protein serine/threonine kinase activity"/>
    <property type="evidence" value="ECO:0007669"/>
    <property type="project" value="UniProtKB-KW"/>
</dbReference>
<feature type="compositionally biased region" description="Gly residues" evidence="3">
    <location>
        <begin position="338"/>
        <end position="351"/>
    </location>
</feature>
<dbReference type="CDD" id="cd14014">
    <property type="entry name" value="STKc_PknB_like"/>
    <property type="match status" value="1"/>
</dbReference>
<dbReference type="InterPro" id="IPR008266">
    <property type="entry name" value="Tyr_kinase_AS"/>
</dbReference>
<keyword evidence="5" id="KW-0808">Transferase</keyword>
<dbReference type="InterPro" id="IPR032675">
    <property type="entry name" value="LRR_dom_sf"/>
</dbReference>
<feature type="region of interest" description="Disordered" evidence="3">
    <location>
        <begin position="270"/>
        <end position="298"/>
    </location>
</feature>
<dbReference type="PROSITE" id="PS00109">
    <property type="entry name" value="PROTEIN_KINASE_TYR"/>
    <property type="match status" value="1"/>
</dbReference>
<dbReference type="InterPro" id="IPR001611">
    <property type="entry name" value="Leu-rich_rpt"/>
</dbReference>
<dbReference type="Gene3D" id="1.10.510.10">
    <property type="entry name" value="Transferase(Phosphotransferase) domain 1"/>
    <property type="match status" value="1"/>
</dbReference>
<dbReference type="SUPFAM" id="SSF52058">
    <property type="entry name" value="L domain-like"/>
    <property type="match status" value="2"/>
</dbReference>
<dbReference type="Gene3D" id="3.80.10.10">
    <property type="entry name" value="Ribonuclease Inhibitor"/>
    <property type="match status" value="2"/>
</dbReference>
<proteinExistence type="predicted"/>
<organism evidence="5 6">
    <name type="scientific">Candidatus Enterocloster excrementipullorum</name>
    <dbReference type="NCBI Taxonomy" id="2838559"/>
    <lineage>
        <taxon>Bacteria</taxon>
        <taxon>Bacillati</taxon>
        <taxon>Bacillota</taxon>
        <taxon>Clostridia</taxon>
        <taxon>Lachnospirales</taxon>
        <taxon>Lachnospiraceae</taxon>
        <taxon>Enterocloster</taxon>
    </lineage>
</organism>
<reference evidence="5" key="1">
    <citation type="journal article" date="2021" name="PeerJ">
        <title>Extensive microbial diversity within the chicken gut microbiome revealed by metagenomics and culture.</title>
        <authorList>
            <person name="Gilroy R."/>
            <person name="Ravi A."/>
            <person name="Getino M."/>
            <person name="Pursley I."/>
            <person name="Horton D.L."/>
            <person name="Alikhan N.F."/>
            <person name="Baker D."/>
            <person name="Gharbi K."/>
            <person name="Hall N."/>
            <person name="Watson M."/>
            <person name="Adriaenssens E.M."/>
            <person name="Foster-Nyarko E."/>
            <person name="Jarju S."/>
            <person name="Secka A."/>
            <person name="Antonio M."/>
            <person name="Oren A."/>
            <person name="Chaudhuri R.R."/>
            <person name="La Ragione R."/>
            <person name="Hildebrand F."/>
            <person name="Pallen M.J."/>
        </authorList>
    </citation>
    <scope>NUCLEOTIDE SEQUENCE</scope>
    <source>
        <strain evidence="5">CHK180-15479</strain>
    </source>
</reference>
<evidence type="ECO:0000256" key="3">
    <source>
        <dbReference type="SAM" id="MobiDB-lite"/>
    </source>
</evidence>
<evidence type="ECO:0000256" key="2">
    <source>
        <dbReference type="ARBA" id="ARBA00022737"/>
    </source>
</evidence>
<keyword evidence="5" id="KW-0723">Serine/threonine-protein kinase</keyword>
<evidence type="ECO:0000256" key="1">
    <source>
        <dbReference type="ARBA" id="ARBA00022614"/>
    </source>
</evidence>
<gene>
    <name evidence="5" type="ORF">H9704_12610</name>
</gene>
<feature type="region of interest" description="Disordered" evidence="3">
    <location>
        <begin position="331"/>
        <end position="355"/>
    </location>
</feature>
<dbReference type="InterPro" id="IPR000719">
    <property type="entry name" value="Prot_kinase_dom"/>
</dbReference>
<dbReference type="GO" id="GO:0005524">
    <property type="term" value="F:ATP binding"/>
    <property type="evidence" value="ECO:0007669"/>
    <property type="project" value="InterPro"/>
</dbReference>
<dbReference type="PROSITE" id="PS51450">
    <property type="entry name" value="LRR"/>
    <property type="match status" value="1"/>
</dbReference>
<name>A0A9D2SIU5_9FIRM</name>
<sequence length="740" mass="78741">GGFGITYVAWDEKLAARVAVKEYMPGELAARMDGRTLTMMTAAKRDDFAYGKERFQEEARILAKFMGQPNIAGVTDYFDENGTSYFVMDYIEGISFKTYIANAGGKVSVQEALDVMIPVLRALTAVHAEGFIHRDVTPDNIYITKDGNVKLLDFGSARYSIGDKSKSLDVILKVGYAPKEQYIRRGRQGPYTDVYSCAACLYAAITGYLPPESLERLDHDNLVPPSQAGVEIPLYLERAILKGLAVQPEGRFQTAGEFLEALERQEVVELPPGQKVGRSEGQAGDGQTTGQPASQGAALAKKKKPLPLILAGAAAVALVFAAGTFLGGRGAGPASQLSGGGPAQADGGGAAGDRAVEEAPKVTIAGEEYSTAETELDLSGKGLTDGDLVNLAQMTNLKSLDLEGNEEISDLSPLSGLTSLEKLSLPLPSRIRDLSPLAGLTNMKELSISGDWRENPPVNEIKDFSSLASLSQMENLVLVVTDLEDLSFLSGMTGLTRLKLSGTVLTADLTALKGLTHLKELNLDTYGLQSLSGLEGMAGLEMLEIADDAGSTFVRDLSSLKDLTNLRVLRFRISGYSSYNTDLASLSGLTNLEELIVPGGDGTVELDLTPLANLKHLKVLNTGCNAVDLGPLAGLKELTQLDLENGGFGPTSGNVEYTSLAPLAGLENLTALTIRNSHVSDLTPLSGLKNLRSLTIHNAGSITDLTPLSALPELTDLSISATRQQLDTSSLTQVERIRID</sequence>
<dbReference type="PANTHER" id="PTHR46652">
    <property type="entry name" value="LEUCINE-RICH REPEAT AND IQ DOMAIN-CONTAINING PROTEIN 1-RELATED"/>
    <property type="match status" value="1"/>
</dbReference>
<evidence type="ECO:0000313" key="6">
    <source>
        <dbReference type="Proteomes" id="UP000823910"/>
    </source>
</evidence>
<evidence type="ECO:0000313" key="5">
    <source>
        <dbReference type="EMBL" id="HJC06967.1"/>
    </source>
</evidence>
<dbReference type="PROSITE" id="PS50011">
    <property type="entry name" value="PROTEIN_KINASE_DOM"/>
    <property type="match status" value="1"/>
</dbReference>
<feature type="compositionally biased region" description="Polar residues" evidence="3">
    <location>
        <begin position="285"/>
        <end position="294"/>
    </location>
</feature>
<feature type="non-terminal residue" evidence="5">
    <location>
        <position position="1"/>
    </location>
</feature>